<protein>
    <submittedName>
        <fullName evidence="2">SDR family oxidoreductase</fullName>
    </submittedName>
</protein>
<proteinExistence type="predicted"/>
<evidence type="ECO:0000313" key="2">
    <source>
        <dbReference type="EMBL" id="MBK7956368.1"/>
    </source>
</evidence>
<dbReference type="EMBL" id="JADJOT010000012">
    <property type="protein sequence ID" value="MBK7956368.1"/>
    <property type="molecule type" value="Genomic_DNA"/>
</dbReference>
<dbReference type="InterPro" id="IPR026055">
    <property type="entry name" value="FAR"/>
</dbReference>
<dbReference type="SUPFAM" id="SSF51735">
    <property type="entry name" value="NAD(P)-binding Rossmann-fold domains"/>
    <property type="match status" value="1"/>
</dbReference>
<dbReference type="GO" id="GO:0035336">
    <property type="term" value="P:long-chain fatty-acyl-CoA metabolic process"/>
    <property type="evidence" value="ECO:0007669"/>
    <property type="project" value="TreeGrafter"/>
</dbReference>
<organism evidence="2 3">
    <name type="scientific">Candidatus Accumulibacter affinis</name>
    <dbReference type="NCBI Taxonomy" id="2954384"/>
    <lineage>
        <taxon>Bacteria</taxon>
        <taxon>Pseudomonadati</taxon>
        <taxon>Pseudomonadota</taxon>
        <taxon>Betaproteobacteria</taxon>
        <taxon>Candidatus Accumulibacter</taxon>
    </lineage>
</organism>
<evidence type="ECO:0000313" key="3">
    <source>
        <dbReference type="Proteomes" id="UP000706151"/>
    </source>
</evidence>
<feature type="domain" description="Thioester reductase (TE)" evidence="1">
    <location>
        <begin position="6"/>
        <end position="245"/>
    </location>
</feature>
<dbReference type="Proteomes" id="UP000706151">
    <property type="component" value="Unassembled WGS sequence"/>
</dbReference>
<sequence length="374" mass="40939">MNQYFITGATGAIGSALVPILLQEPQTQLTLLLRAKSAAELAARMETLYQFWQVEPGDVPVRQRIRALRGDTTLPDFGLDAADYHQLRADCTRIVHSAGNVRMNLPIEQARRSSVDSAKHILELAVACTHLEKVEFVSTVGVGGRTDGMLPEEWLTTPRGFHNTYEQAKAEAEEVVRPAVEGGLPLTVHRPSMVVGDSQSGRIIHFQVFYHLCEFLSGRRTFGLAPEFGGARLDIIPADYVARAIAWSSQTSASSGRILHSCSGPALALALNPLRERVRKDFARAGRRLPPVIRLPTRVFSALLSGVSMLMPAEARRAVKTLPVFLDYLATDQTFANHRTQELLAAAGLSVPAPEHYLERVLGYYLTHAGGKAA</sequence>
<dbReference type="Pfam" id="PF07993">
    <property type="entry name" value="NAD_binding_4"/>
    <property type="match status" value="1"/>
</dbReference>
<dbReference type="AlphaFoldDB" id="A0A935W6T9"/>
<evidence type="ECO:0000259" key="1">
    <source>
        <dbReference type="Pfam" id="PF07993"/>
    </source>
</evidence>
<accession>A0A935W6T9</accession>
<gene>
    <name evidence="2" type="ORF">IPK02_21845</name>
</gene>
<reference evidence="2 3" key="1">
    <citation type="submission" date="2020-10" db="EMBL/GenBank/DDBJ databases">
        <title>Connecting structure to function with the recovery of over 1000 high-quality activated sludge metagenome-assembled genomes encoding full-length rRNA genes using long-read sequencing.</title>
        <authorList>
            <person name="Singleton C.M."/>
            <person name="Petriglieri F."/>
            <person name="Kristensen J.M."/>
            <person name="Kirkegaard R.H."/>
            <person name="Michaelsen T.Y."/>
            <person name="Andersen M.H."/>
            <person name="Karst S.M."/>
            <person name="Dueholm M.S."/>
            <person name="Nielsen P.H."/>
            <person name="Albertsen M."/>
        </authorList>
    </citation>
    <scope>NUCLEOTIDE SEQUENCE [LARGE SCALE GENOMIC DNA]</scope>
    <source>
        <strain evidence="2">Fred_18-Q3-R57-64_BAT3C.720</strain>
    </source>
</reference>
<name>A0A935W6T9_9PROT</name>
<dbReference type="InterPro" id="IPR036291">
    <property type="entry name" value="NAD(P)-bd_dom_sf"/>
</dbReference>
<dbReference type="Gene3D" id="3.40.50.720">
    <property type="entry name" value="NAD(P)-binding Rossmann-like Domain"/>
    <property type="match status" value="1"/>
</dbReference>
<dbReference type="PANTHER" id="PTHR11011">
    <property type="entry name" value="MALE STERILITY PROTEIN 2-RELATED"/>
    <property type="match status" value="1"/>
</dbReference>
<dbReference type="GO" id="GO:0080019">
    <property type="term" value="F:alcohol-forming very long-chain fatty acyl-CoA reductase activity"/>
    <property type="evidence" value="ECO:0007669"/>
    <property type="project" value="InterPro"/>
</dbReference>
<comment type="caution">
    <text evidence="2">The sequence shown here is derived from an EMBL/GenBank/DDBJ whole genome shotgun (WGS) entry which is preliminary data.</text>
</comment>
<dbReference type="PANTHER" id="PTHR11011:SF45">
    <property type="entry name" value="FATTY ACYL-COA REDUCTASE CG8306-RELATED"/>
    <property type="match status" value="1"/>
</dbReference>
<dbReference type="InterPro" id="IPR013120">
    <property type="entry name" value="FAR_NAD-bd"/>
</dbReference>